<protein>
    <submittedName>
        <fullName evidence="2">Uncharacterized protein</fullName>
    </submittedName>
</protein>
<dbReference type="Proteomes" id="UP000464330">
    <property type="component" value="Chromosome"/>
</dbReference>
<reference evidence="2 3" key="1">
    <citation type="journal article" date="2020" name="Int. J. Med. Microbiol.">
        <title>Discovery of Paenibacillus larvae ERIC V: Phenotypic and genomic comparison to genotypes ERIC I-IV reveal different inventories of virulence factors which correlate with epidemiological prevalences of American Foulbrood.</title>
        <authorList>
            <person name="Beims H."/>
            <person name="Bunk B."/>
            <person name="Erler S."/>
            <person name="Mohr K.I."/>
            <person name="Sproer C."/>
            <person name="Pradella S."/>
            <person name="Gunther G."/>
            <person name="Rohde M."/>
            <person name="von der Ohe W."/>
            <person name="Steinert M."/>
        </authorList>
    </citation>
    <scope>NUCLEOTIDE SEQUENCE [LARGE SCALE GENOMIC DNA]</scope>
    <source>
        <strain evidence="2">Eric_V</strain>
    </source>
</reference>
<name>A0A6C0QU68_9BACL</name>
<evidence type="ECO:0000313" key="3">
    <source>
        <dbReference type="Proteomes" id="UP000464330"/>
    </source>
</evidence>
<organism evidence="2 3">
    <name type="scientific">Paenibacillus larvae subsp. larvae</name>
    <dbReference type="NCBI Taxonomy" id="147375"/>
    <lineage>
        <taxon>Bacteria</taxon>
        <taxon>Bacillati</taxon>
        <taxon>Bacillota</taxon>
        <taxon>Bacilli</taxon>
        <taxon>Bacillales</taxon>
        <taxon>Paenibacillaceae</taxon>
        <taxon>Paenibacillus</taxon>
    </lineage>
</organism>
<gene>
    <name evidence="1" type="ORF">ERICV_02062</name>
    <name evidence="2" type="ORF">ERICV_03183</name>
</gene>
<sequence>MINAIYVTNNAYDAILLKNGTFLQVTAEVFADYINTEAINLDEWNGNELWDDWAADLETAAQGTGEIMAYYNTQNELIIVDKDLFEERREFFLGE</sequence>
<dbReference type="AlphaFoldDB" id="A0A6C0QU68"/>
<evidence type="ECO:0000313" key="1">
    <source>
        <dbReference type="EMBL" id="QHZ51210.1"/>
    </source>
</evidence>
<proteinExistence type="predicted"/>
<dbReference type="EMBL" id="CP019717">
    <property type="protein sequence ID" value="QHZ51210.1"/>
    <property type="molecule type" value="Genomic_DNA"/>
</dbReference>
<dbReference type="RefSeq" id="WP_172423238.1">
    <property type="nucleotide sequence ID" value="NZ_CP019717.1"/>
</dbReference>
<dbReference type="EMBL" id="CP019717">
    <property type="protein sequence ID" value="QHZ52295.1"/>
    <property type="molecule type" value="Genomic_DNA"/>
</dbReference>
<evidence type="ECO:0000313" key="2">
    <source>
        <dbReference type="EMBL" id="QHZ52295.1"/>
    </source>
</evidence>
<accession>A0A6C0QU68</accession>